<protein>
    <recommendedName>
        <fullName evidence="4">PEGA domain protein</fullName>
    </recommendedName>
</protein>
<dbReference type="Proteomes" id="UP000318478">
    <property type="component" value="Unassembled WGS sequence"/>
</dbReference>
<feature type="signal peptide" evidence="1">
    <location>
        <begin position="1"/>
        <end position="26"/>
    </location>
</feature>
<reference evidence="2 3" key="1">
    <citation type="submission" date="2019-02" db="EMBL/GenBank/DDBJ databases">
        <title>Deep-cultivation of Planctomycetes and their phenomic and genomic characterization uncovers novel biology.</title>
        <authorList>
            <person name="Wiegand S."/>
            <person name="Jogler M."/>
            <person name="Boedeker C."/>
            <person name="Pinto D."/>
            <person name="Vollmers J."/>
            <person name="Rivas-Marin E."/>
            <person name="Kohn T."/>
            <person name="Peeters S.H."/>
            <person name="Heuer A."/>
            <person name="Rast P."/>
            <person name="Oberbeckmann S."/>
            <person name="Bunk B."/>
            <person name="Jeske O."/>
            <person name="Meyerdierks A."/>
            <person name="Storesund J.E."/>
            <person name="Kallscheuer N."/>
            <person name="Luecker S."/>
            <person name="Lage O.M."/>
            <person name="Pohl T."/>
            <person name="Merkel B.J."/>
            <person name="Hornburger P."/>
            <person name="Mueller R.-W."/>
            <person name="Bruemmer F."/>
            <person name="Labrenz M."/>
            <person name="Spormann A.M."/>
            <person name="Op Den Camp H."/>
            <person name="Overmann J."/>
            <person name="Amann R."/>
            <person name="Jetten M.S.M."/>
            <person name="Mascher T."/>
            <person name="Medema M.H."/>
            <person name="Devos D.P."/>
            <person name="Kaster A.-K."/>
            <person name="Ovreas L."/>
            <person name="Rohde M."/>
            <person name="Galperin M.Y."/>
            <person name="Jogler C."/>
        </authorList>
    </citation>
    <scope>NUCLEOTIDE SEQUENCE [LARGE SCALE GENOMIC DNA]</scope>
    <source>
        <strain evidence="2 3">Pla123a</strain>
    </source>
</reference>
<dbReference type="EMBL" id="SJPO01000004">
    <property type="protein sequence ID" value="TWT77199.1"/>
    <property type="molecule type" value="Genomic_DNA"/>
</dbReference>
<dbReference type="AlphaFoldDB" id="A0A5C5YQS6"/>
<name>A0A5C5YQS6_9BACT</name>
<gene>
    <name evidence="2" type="ORF">Pla123a_18540</name>
</gene>
<evidence type="ECO:0000313" key="3">
    <source>
        <dbReference type="Proteomes" id="UP000318478"/>
    </source>
</evidence>
<feature type="chain" id="PRO_5023127952" description="PEGA domain protein" evidence="1">
    <location>
        <begin position="27"/>
        <end position="121"/>
    </location>
</feature>
<evidence type="ECO:0000313" key="2">
    <source>
        <dbReference type="EMBL" id="TWT77199.1"/>
    </source>
</evidence>
<dbReference type="RefSeq" id="WP_146586133.1">
    <property type="nucleotide sequence ID" value="NZ_SJPO01000004.1"/>
</dbReference>
<proteinExistence type="predicted"/>
<keyword evidence="1" id="KW-0732">Signal</keyword>
<evidence type="ECO:0000256" key="1">
    <source>
        <dbReference type="SAM" id="SignalP"/>
    </source>
</evidence>
<sequence length="121" mass="12912" precursor="true">MIRRTALLLLVAPLMAGCFVSGSSYRASLASQLSKSDGSTLRVECVTDTPHDATNISSTMTPRPGVTVVMDARTFVVYEDRVTLNGEPIAELKPAANKVRIEIDANGYELLVDGQQVAAAD</sequence>
<comment type="caution">
    <text evidence="2">The sequence shown here is derived from an EMBL/GenBank/DDBJ whole genome shotgun (WGS) entry which is preliminary data.</text>
</comment>
<accession>A0A5C5YQS6</accession>
<dbReference type="PROSITE" id="PS51257">
    <property type="entry name" value="PROKAR_LIPOPROTEIN"/>
    <property type="match status" value="1"/>
</dbReference>
<organism evidence="2 3">
    <name type="scientific">Posidoniimonas polymericola</name>
    <dbReference type="NCBI Taxonomy" id="2528002"/>
    <lineage>
        <taxon>Bacteria</taxon>
        <taxon>Pseudomonadati</taxon>
        <taxon>Planctomycetota</taxon>
        <taxon>Planctomycetia</taxon>
        <taxon>Pirellulales</taxon>
        <taxon>Lacipirellulaceae</taxon>
        <taxon>Posidoniimonas</taxon>
    </lineage>
</organism>
<evidence type="ECO:0008006" key="4">
    <source>
        <dbReference type="Google" id="ProtNLM"/>
    </source>
</evidence>
<dbReference type="OrthoDB" id="10004106at2"/>
<keyword evidence="3" id="KW-1185">Reference proteome</keyword>